<feature type="transmembrane region" description="Helical" evidence="1">
    <location>
        <begin position="406"/>
        <end position="430"/>
    </location>
</feature>
<protein>
    <submittedName>
        <fullName evidence="2">Exporter of polyketide antibiotics</fullName>
    </submittedName>
</protein>
<reference evidence="2" key="1">
    <citation type="submission" date="2021-01" db="EMBL/GenBank/DDBJ databases">
        <title>Whole genome shotgun sequence of Actinocatenispora rupis NBRC 107355.</title>
        <authorList>
            <person name="Komaki H."/>
            <person name="Tamura T."/>
        </authorList>
    </citation>
    <scope>NUCLEOTIDE SEQUENCE</scope>
    <source>
        <strain evidence="2">NBRC 107355</strain>
    </source>
</reference>
<feature type="transmembrane region" description="Helical" evidence="1">
    <location>
        <begin position="514"/>
        <end position="537"/>
    </location>
</feature>
<evidence type="ECO:0000313" key="3">
    <source>
        <dbReference type="Proteomes" id="UP000612808"/>
    </source>
</evidence>
<dbReference type="AlphaFoldDB" id="A0A8J3JAP4"/>
<feature type="transmembrane region" description="Helical" evidence="1">
    <location>
        <begin position="201"/>
        <end position="220"/>
    </location>
</feature>
<accession>A0A8J3JAP4</accession>
<feature type="transmembrane region" description="Helical" evidence="1">
    <location>
        <begin position="442"/>
        <end position="467"/>
    </location>
</feature>
<name>A0A8J3JAP4_9ACTN</name>
<feature type="transmembrane region" description="Helical" evidence="1">
    <location>
        <begin position="355"/>
        <end position="377"/>
    </location>
</feature>
<feature type="transmembrane region" description="Helical" evidence="1">
    <location>
        <begin position="250"/>
        <end position="270"/>
    </location>
</feature>
<keyword evidence="1" id="KW-1133">Transmembrane helix</keyword>
<dbReference type="RefSeq" id="WP_203659925.1">
    <property type="nucleotide sequence ID" value="NZ_BAAAZM010000007.1"/>
</dbReference>
<feature type="transmembrane region" description="Helical" evidence="1">
    <location>
        <begin position="474"/>
        <end position="494"/>
    </location>
</feature>
<evidence type="ECO:0000313" key="2">
    <source>
        <dbReference type="EMBL" id="GID13167.1"/>
    </source>
</evidence>
<proteinExistence type="predicted"/>
<feature type="transmembrane region" description="Helical" evidence="1">
    <location>
        <begin position="32"/>
        <end position="52"/>
    </location>
</feature>
<feature type="transmembrane region" description="Helical" evidence="1">
    <location>
        <begin position="166"/>
        <end position="189"/>
    </location>
</feature>
<comment type="caution">
    <text evidence="2">The sequence shown here is derived from an EMBL/GenBank/DDBJ whole genome shotgun (WGS) entry which is preliminary data.</text>
</comment>
<keyword evidence="1" id="KW-0812">Transmembrane</keyword>
<keyword evidence="1" id="KW-0472">Membrane</keyword>
<keyword evidence="3" id="KW-1185">Reference proteome</keyword>
<sequence length="543" mass="55006">MTAVAAPAPVARGTGLVGTGALVRLALRRDRVMLPVWLGVQFLLAAGSASSVKGLYATDASREAFAATAGNNPATVAMYGPSTDLATLGGLATWKLGVYGAALLALMSIFTLVRHTRGDEEPGRLELVCAGVVGRYAALTAGVIVALAANLVAVPVVGVGLMSGGIAASGAFAFGFAVAAAGFVFTGIAAVTAQLTEASRAANGMAAATLAAAYLLRAVGDTTHQVSFLSWISPLGWTLQVRAFAAHPHFWVLGLALVATAVLLTTGYALSGHRDIGAGLVPPRPGPAVGGPLLRSPLALAWRLSRGLLLGWAVAFVAVSAALGSVAAGIADFASTAQVRDMITKLGGEQNLVDAYLSFAMSAAGILAAVYATQTVLRLRTEETSLRAEPLLATRVGRIRWAASHLAVAAVGVVGLLALGGVVAGLAHGLRTHDVGGQVPRLLAAGLVQAPAALLVAAIAMFLIGVLPRLSTAAWAVLGAFLLLGEFGGLFKLNQRVLDVSPFTHTPRLPGADVTATPIVALLLVAVVLTAAGLIGLRRRDIG</sequence>
<evidence type="ECO:0000256" key="1">
    <source>
        <dbReference type="SAM" id="Phobius"/>
    </source>
</evidence>
<feature type="transmembrane region" description="Helical" evidence="1">
    <location>
        <begin position="125"/>
        <end position="154"/>
    </location>
</feature>
<gene>
    <name evidence="2" type="ORF">Aru02nite_40560</name>
</gene>
<feature type="transmembrane region" description="Helical" evidence="1">
    <location>
        <begin position="309"/>
        <end position="335"/>
    </location>
</feature>
<dbReference type="Proteomes" id="UP000612808">
    <property type="component" value="Unassembled WGS sequence"/>
</dbReference>
<dbReference type="EMBL" id="BOMB01000023">
    <property type="protein sequence ID" value="GID13167.1"/>
    <property type="molecule type" value="Genomic_DNA"/>
</dbReference>
<feature type="transmembrane region" description="Helical" evidence="1">
    <location>
        <begin position="96"/>
        <end position="113"/>
    </location>
</feature>
<organism evidence="2 3">
    <name type="scientific">Actinocatenispora rupis</name>
    <dbReference type="NCBI Taxonomy" id="519421"/>
    <lineage>
        <taxon>Bacteria</taxon>
        <taxon>Bacillati</taxon>
        <taxon>Actinomycetota</taxon>
        <taxon>Actinomycetes</taxon>
        <taxon>Micromonosporales</taxon>
        <taxon>Micromonosporaceae</taxon>
        <taxon>Actinocatenispora</taxon>
    </lineage>
</organism>